<keyword evidence="9" id="KW-1185">Reference proteome</keyword>
<sequence>MQFIFLGPPGAGKGTQAQKLADFCQVPHISTGDILRQAVAAGTELGKKAQGYMTRGELVPEEVMLDLVRERLQMTDARAGWILDGFPRTVSQAEFLEELLLQMEKSCDGAINLDVPDEVIVDRLLGRGRADDTEDTIRRRLSVYREQTEPTIEFYRQRQCLRVVDGNRPVEEVREILRNLLPLS</sequence>
<dbReference type="InterPro" id="IPR033690">
    <property type="entry name" value="Adenylat_kinase_CS"/>
</dbReference>
<dbReference type="Gene3D" id="3.40.50.300">
    <property type="entry name" value="P-loop containing nucleotide triphosphate hydrolases"/>
    <property type="match status" value="1"/>
</dbReference>
<keyword evidence="4 5" id="KW-0418">Kinase</keyword>
<dbReference type="NCBIfam" id="NF001381">
    <property type="entry name" value="PRK00279.1-3"/>
    <property type="match status" value="1"/>
</dbReference>
<dbReference type="PRINTS" id="PR00094">
    <property type="entry name" value="ADENYLTKNASE"/>
</dbReference>
<dbReference type="GO" id="GO:0044209">
    <property type="term" value="P:AMP salvage"/>
    <property type="evidence" value="ECO:0007669"/>
    <property type="project" value="UniProtKB-UniRule"/>
</dbReference>
<comment type="subunit">
    <text evidence="5 7">Monomer.</text>
</comment>
<feature type="binding site" evidence="5">
    <location>
        <position position="129"/>
    </location>
    <ligand>
        <name>AMP</name>
        <dbReference type="ChEBI" id="CHEBI:456215"/>
    </ligand>
</feature>
<evidence type="ECO:0000256" key="7">
    <source>
        <dbReference type="RuleBase" id="RU003331"/>
    </source>
</evidence>
<feature type="binding site" evidence="5">
    <location>
        <begin position="10"/>
        <end position="15"/>
    </location>
    <ligand>
        <name>ATP</name>
        <dbReference type="ChEBI" id="CHEBI:30616"/>
    </ligand>
</feature>
<keyword evidence="5 7" id="KW-0067">ATP-binding</keyword>
<reference evidence="8" key="1">
    <citation type="submission" date="2020-10" db="EMBL/GenBank/DDBJ databases">
        <authorList>
            <person name="Castelo-Branco R."/>
            <person name="Eusebio N."/>
            <person name="Adriana R."/>
            <person name="Vieira A."/>
            <person name="Brugerolle De Fraissinette N."/>
            <person name="Rezende De Castro R."/>
            <person name="Schneider M.P."/>
            <person name="Vasconcelos V."/>
            <person name="Leao P.N."/>
        </authorList>
    </citation>
    <scope>NUCLEOTIDE SEQUENCE</scope>
    <source>
        <strain evidence="8">LEGE 11467</strain>
    </source>
</reference>
<feature type="binding site" evidence="5">
    <location>
        <position position="92"/>
    </location>
    <ligand>
        <name>AMP</name>
        <dbReference type="ChEBI" id="CHEBI:456215"/>
    </ligand>
</feature>
<comment type="subcellular location">
    <subcellularLocation>
        <location evidence="5 7">Cytoplasm</location>
    </subcellularLocation>
</comment>
<evidence type="ECO:0000256" key="2">
    <source>
        <dbReference type="ARBA" id="ARBA00022727"/>
    </source>
</evidence>
<evidence type="ECO:0000256" key="5">
    <source>
        <dbReference type="HAMAP-Rule" id="MF_00235"/>
    </source>
</evidence>
<dbReference type="Pfam" id="PF00406">
    <property type="entry name" value="ADK"/>
    <property type="match status" value="1"/>
</dbReference>
<dbReference type="NCBIfam" id="NF011104">
    <property type="entry name" value="PRK14531.1"/>
    <property type="match status" value="1"/>
</dbReference>
<dbReference type="InterPro" id="IPR027417">
    <property type="entry name" value="P-loop_NTPase"/>
</dbReference>
<dbReference type="GO" id="GO:0005524">
    <property type="term" value="F:ATP binding"/>
    <property type="evidence" value="ECO:0007669"/>
    <property type="project" value="UniProtKB-UniRule"/>
</dbReference>
<dbReference type="NCBIfam" id="NF011100">
    <property type="entry name" value="PRK14527.1"/>
    <property type="match status" value="1"/>
</dbReference>
<comment type="catalytic activity">
    <reaction evidence="5 7">
        <text>AMP + ATP = 2 ADP</text>
        <dbReference type="Rhea" id="RHEA:12973"/>
        <dbReference type="ChEBI" id="CHEBI:30616"/>
        <dbReference type="ChEBI" id="CHEBI:456215"/>
        <dbReference type="ChEBI" id="CHEBI:456216"/>
        <dbReference type="EC" id="2.7.4.3"/>
    </reaction>
</comment>
<dbReference type="RefSeq" id="WP_264322523.1">
    <property type="nucleotide sequence ID" value="NZ_JADEXN010000342.1"/>
</dbReference>
<dbReference type="HAMAP" id="MF_00235">
    <property type="entry name" value="Adenylate_kinase_Adk"/>
    <property type="match status" value="1"/>
</dbReference>
<dbReference type="PROSITE" id="PS00113">
    <property type="entry name" value="ADENYLATE_KINASE"/>
    <property type="match status" value="1"/>
</dbReference>
<dbReference type="InterPro" id="IPR000850">
    <property type="entry name" value="Adenylat/UMP-CMP_kin"/>
</dbReference>
<feature type="binding site" evidence="5">
    <location>
        <position position="31"/>
    </location>
    <ligand>
        <name>AMP</name>
        <dbReference type="ChEBI" id="CHEBI:456215"/>
    </ligand>
</feature>
<dbReference type="SUPFAM" id="SSF52540">
    <property type="entry name" value="P-loop containing nucleoside triphosphate hydrolases"/>
    <property type="match status" value="1"/>
</dbReference>
<evidence type="ECO:0000256" key="1">
    <source>
        <dbReference type="ARBA" id="ARBA00022679"/>
    </source>
</evidence>
<evidence type="ECO:0000256" key="6">
    <source>
        <dbReference type="RuleBase" id="RU003330"/>
    </source>
</evidence>
<keyword evidence="3 5" id="KW-0547">Nucleotide-binding</keyword>
<keyword evidence="2 5" id="KW-0545">Nucleotide biosynthesis</keyword>
<dbReference type="CDD" id="cd01428">
    <property type="entry name" value="ADK"/>
    <property type="match status" value="1"/>
</dbReference>
<evidence type="ECO:0000256" key="3">
    <source>
        <dbReference type="ARBA" id="ARBA00022741"/>
    </source>
</evidence>
<accession>A0A928W365</accession>
<dbReference type="NCBIfam" id="TIGR01351">
    <property type="entry name" value="adk"/>
    <property type="match status" value="1"/>
</dbReference>
<comment type="caution">
    <text evidence="5">Lacks conserved residue(s) required for the propagation of feature annotation.</text>
</comment>
<gene>
    <name evidence="5" type="primary">adk</name>
    <name evidence="8" type="ORF">IQ235_16425</name>
</gene>
<name>A0A928W365_9CYAN</name>
<proteinExistence type="inferred from homology"/>
<evidence type="ECO:0000313" key="9">
    <source>
        <dbReference type="Proteomes" id="UP000621799"/>
    </source>
</evidence>
<comment type="function">
    <text evidence="5">Catalyzes the reversible transfer of the terminal phosphate group between ATP and AMP. Plays an important role in cellular energy homeostasis and in adenine nucleotide metabolism.</text>
</comment>
<feature type="binding site" evidence="5">
    <location>
        <begin position="85"/>
        <end position="88"/>
    </location>
    <ligand>
        <name>AMP</name>
        <dbReference type="ChEBI" id="CHEBI:456215"/>
    </ligand>
</feature>
<keyword evidence="1 5" id="KW-0808">Transferase</keyword>
<comment type="caution">
    <text evidence="8">The sequence shown here is derived from an EMBL/GenBank/DDBJ whole genome shotgun (WGS) entry which is preliminary data.</text>
</comment>
<dbReference type="EMBL" id="JADEXN010000342">
    <property type="protein sequence ID" value="MBE9042360.1"/>
    <property type="molecule type" value="Genomic_DNA"/>
</dbReference>
<feature type="binding site" evidence="5">
    <location>
        <begin position="57"/>
        <end position="59"/>
    </location>
    <ligand>
        <name>AMP</name>
        <dbReference type="ChEBI" id="CHEBI:456215"/>
    </ligand>
</feature>
<feature type="binding site" evidence="5">
    <location>
        <position position="36"/>
    </location>
    <ligand>
        <name>AMP</name>
        <dbReference type="ChEBI" id="CHEBI:456215"/>
    </ligand>
</feature>
<feature type="binding site" evidence="5">
    <location>
        <position position="140"/>
    </location>
    <ligand>
        <name>AMP</name>
        <dbReference type="ChEBI" id="CHEBI:456215"/>
    </ligand>
</feature>
<dbReference type="EC" id="2.7.4.3" evidence="5 7"/>
<feature type="binding site" evidence="5">
    <location>
        <position position="168"/>
    </location>
    <ligand>
        <name>ATP</name>
        <dbReference type="ChEBI" id="CHEBI:30616"/>
    </ligand>
</feature>
<dbReference type="Proteomes" id="UP000621799">
    <property type="component" value="Unassembled WGS sequence"/>
</dbReference>
<feature type="region of interest" description="NMP" evidence="5">
    <location>
        <begin position="30"/>
        <end position="59"/>
    </location>
</feature>
<organism evidence="8 9">
    <name type="scientific">Zarconia navalis LEGE 11467</name>
    <dbReference type="NCBI Taxonomy" id="1828826"/>
    <lineage>
        <taxon>Bacteria</taxon>
        <taxon>Bacillati</taxon>
        <taxon>Cyanobacteriota</taxon>
        <taxon>Cyanophyceae</taxon>
        <taxon>Oscillatoriophycideae</taxon>
        <taxon>Oscillatoriales</taxon>
        <taxon>Oscillatoriales incertae sedis</taxon>
        <taxon>Zarconia</taxon>
        <taxon>Zarconia navalis</taxon>
    </lineage>
</organism>
<keyword evidence="5" id="KW-0963">Cytoplasm</keyword>
<dbReference type="InterPro" id="IPR006259">
    <property type="entry name" value="Adenyl_kin_sub"/>
</dbReference>
<dbReference type="GO" id="GO:0004017">
    <property type="term" value="F:AMP kinase activity"/>
    <property type="evidence" value="ECO:0007669"/>
    <property type="project" value="UniProtKB-UniRule"/>
</dbReference>
<dbReference type="NCBIfam" id="NF011105">
    <property type="entry name" value="PRK14532.1"/>
    <property type="match status" value="1"/>
</dbReference>
<comment type="similarity">
    <text evidence="5 6">Belongs to the adenylate kinase family.</text>
</comment>
<protein>
    <recommendedName>
        <fullName evidence="5 7">Adenylate kinase</fullName>
        <shortName evidence="5">AK</shortName>
        <ecNumber evidence="5 7">2.7.4.3</ecNumber>
    </recommendedName>
    <alternativeName>
        <fullName evidence="5">ATP-AMP transphosphorylase</fullName>
    </alternativeName>
    <alternativeName>
        <fullName evidence="5">ATP:AMP phosphotransferase</fullName>
    </alternativeName>
    <alternativeName>
        <fullName evidence="5">Adenylate monophosphate kinase</fullName>
    </alternativeName>
</protein>
<evidence type="ECO:0000256" key="4">
    <source>
        <dbReference type="ARBA" id="ARBA00022777"/>
    </source>
</evidence>
<dbReference type="GO" id="GO:0005737">
    <property type="term" value="C:cytoplasm"/>
    <property type="evidence" value="ECO:0007669"/>
    <property type="project" value="UniProtKB-SubCell"/>
</dbReference>
<evidence type="ECO:0000313" key="8">
    <source>
        <dbReference type="EMBL" id="MBE9042360.1"/>
    </source>
</evidence>
<dbReference type="AlphaFoldDB" id="A0A928W365"/>
<dbReference type="PANTHER" id="PTHR23359">
    <property type="entry name" value="NUCLEOTIDE KINASE"/>
    <property type="match status" value="1"/>
</dbReference>
<comment type="domain">
    <text evidence="5">Consists of three domains, a large central CORE domain and two small peripheral domains, NMPbind and LID, which undergo movements during catalysis. The LID domain closes over the site of phosphoryl transfer upon ATP binding. Assembling and dissambling the active center during each catalytic cycle provides an effective means to prevent ATP hydrolysis.</text>
</comment>
<dbReference type="NCBIfam" id="NF002700">
    <property type="entry name" value="PRK02496.1"/>
    <property type="match status" value="1"/>
</dbReference>
<feature type="binding site" evidence="5">
    <location>
        <position position="127"/>
    </location>
    <ligand>
        <name>ATP</name>
        <dbReference type="ChEBI" id="CHEBI:30616"/>
    </ligand>
</feature>
<comment type="pathway">
    <text evidence="5">Purine metabolism; AMP biosynthesis via salvage pathway; AMP from ADP: step 1/1.</text>
</comment>